<organism evidence="2">
    <name type="scientific">Trepomonas sp. PC1</name>
    <dbReference type="NCBI Taxonomy" id="1076344"/>
    <lineage>
        <taxon>Eukaryota</taxon>
        <taxon>Metamonada</taxon>
        <taxon>Diplomonadida</taxon>
        <taxon>Hexamitidae</taxon>
        <taxon>Hexamitinae</taxon>
        <taxon>Trepomonas</taxon>
    </lineage>
</organism>
<dbReference type="GO" id="GO:0004140">
    <property type="term" value="F:dephospho-CoA kinase activity"/>
    <property type="evidence" value="ECO:0007669"/>
    <property type="project" value="TreeGrafter"/>
</dbReference>
<dbReference type="PANTHER" id="PTHR10695:SF46">
    <property type="entry name" value="BIFUNCTIONAL COENZYME A SYNTHASE-RELATED"/>
    <property type="match status" value="1"/>
</dbReference>
<name>A0A146K945_9EUKA</name>
<evidence type="ECO:0000313" key="2">
    <source>
        <dbReference type="EMBL" id="JAP92285.1"/>
    </source>
</evidence>
<dbReference type="GO" id="GO:0015937">
    <property type="term" value="P:coenzyme A biosynthetic process"/>
    <property type="evidence" value="ECO:0007669"/>
    <property type="project" value="TreeGrafter"/>
</dbReference>
<dbReference type="EMBL" id="GDID01004321">
    <property type="protein sequence ID" value="JAP92285.1"/>
    <property type="molecule type" value="Transcribed_RNA"/>
</dbReference>
<dbReference type="GO" id="GO:0016779">
    <property type="term" value="F:nucleotidyltransferase activity"/>
    <property type="evidence" value="ECO:0007669"/>
    <property type="project" value="UniProtKB-KW"/>
</dbReference>
<keyword evidence="2" id="KW-0808">Transferase</keyword>
<reference evidence="2" key="1">
    <citation type="submission" date="2015-07" db="EMBL/GenBank/DDBJ databases">
        <title>Adaptation to a free-living lifestyle via gene acquisitions in the diplomonad Trepomonas sp. PC1.</title>
        <authorList>
            <person name="Xu F."/>
            <person name="Jerlstrom-Hultqvist J."/>
            <person name="Kolisko M."/>
            <person name="Simpson A.G.B."/>
            <person name="Roger A.J."/>
            <person name="Svard S.G."/>
            <person name="Andersson J.O."/>
        </authorList>
    </citation>
    <scope>NUCLEOTIDE SEQUENCE</scope>
    <source>
        <strain evidence="2">PC1</strain>
    </source>
</reference>
<dbReference type="NCBIfam" id="NF001985">
    <property type="entry name" value="PRK00777.1"/>
    <property type="match status" value="1"/>
</dbReference>
<feature type="non-terminal residue" evidence="2">
    <location>
        <position position="1"/>
    </location>
</feature>
<proteinExistence type="predicted"/>
<gene>
    <name evidence="2" type="ORF">TPC1_15828</name>
</gene>
<dbReference type="SUPFAM" id="SSF52374">
    <property type="entry name" value="Nucleotidylyl transferase"/>
    <property type="match status" value="1"/>
</dbReference>
<feature type="domain" description="Cytidyltransferase-like" evidence="1">
    <location>
        <begin position="1"/>
        <end position="143"/>
    </location>
</feature>
<dbReference type="InterPro" id="IPR004821">
    <property type="entry name" value="Cyt_trans-like"/>
</dbReference>
<dbReference type="Gene3D" id="3.40.50.620">
    <property type="entry name" value="HUPs"/>
    <property type="match status" value="1"/>
</dbReference>
<evidence type="ECO:0000259" key="1">
    <source>
        <dbReference type="Pfam" id="PF01467"/>
    </source>
</evidence>
<dbReference type="InterPro" id="IPR014729">
    <property type="entry name" value="Rossmann-like_a/b/a_fold"/>
</dbReference>
<dbReference type="PANTHER" id="PTHR10695">
    <property type="entry name" value="DEPHOSPHO-COA KINASE-RELATED"/>
    <property type="match status" value="1"/>
</dbReference>
<dbReference type="NCBIfam" id="TIGR00125">
    <property type="entry name" value="cyt_tran_rel"/>
    <property type="match status" value="1"/>
</dbReference>
<accession>A0A146K945</accession>
<dbReference type="AlphaFoldDB" id="A0A146K945"/>
<keyword evidence="2" id="KW-0548">Nucleotidyltransferase</keyword>
<sequence>IFGGTFDRLHGGHFQIFEKAIEIVKDDGEIYIGLSTDELLKSKKNSELIYSYQQREQQLLSYFQNKNQLKKFTIQILPISTKMGPAINPEYNGALIVSEETRTGGNAVNEYRVSKGLEPLTLEVIPLVLNKDGQKQSSSDLRK</sequence>
<protein>
    <submittedName>
        <fullName evidence="2">Phosphopantetheine adenylyltransferase</fullName>
    </submittedName>
</protein>
<dbReference type="Pfam" id="PF01467">
    <property type="entry name" value="CTP_transf_like"/>
    <property type="match status" value="1"/>
</dbReference>